<comment type="similarity">
    <text evidence="3 14">Belongs to the glycosyltransferase 10 family.</text>
</comment>
<accession>A0A8C9JR03</accession>
<dbReference type="PANTHER" id="PTHR11929">
    <property type="entry name" value="ALPHA- 1,3 -FUCOSYLTRANSFERASE"/>
    <property type="match status" value="1"/>
</dbReference>
<evidence type="ECO:0000256" key="10">
    <source>
        <dbReference type="ARBA" id="ARBA00023180"/>
    </source>
</evidence>
<protein>
    <recommendedName>
        <fullName evidence="14">Fucosyltransferase</fullName>
        <ecNumber evidence="14">2.4.1.-</ecNumber>
    </recommendedName>
</protein>
<evidence type="ECO:0000256" key="4">
    <source>
        <dbReference type="ARBA" id="ARBA00022676"/>
    </source>
</evidence>
<dbReference type="Proteomes" id="UP000675900">
    <property type="component" value="Unassembled WGS sequence"/>
</dbReference>
<dbReference type="Gene3D" id="3.40.50.11660">
    <property type="entry name" value="Glycosyl transferase family 10, C-terminal domain"/>
    <property type="match status" value="1"/>
</dbReference>
<keyword evidence="15" id="KW-0732">Signal</keyword>
<dbReference type="GeneTree" id="ENSGT00940000158983"/>
<dbReference type="GO" id="GO:0046922">
    <property type="term" value="F:peptide-O-fucosyltransferase activity"/>
    <property type="evidence" value="ECO:0007669"/>
    <property type="project" value="UniProtKB-EC"/>
</dbReference>
<evidence type="ECO:0000256" key="2">
    <source>
        <dbReference type="ARBA" id="ARBA00004922"/>
    </source>
</evidence>
<keyword evidence="9" id="KW-0472">Membrane</keyword>
<dbReference type="AlphaFoldDB" id="A0A8C9JR03"/>
<dbReference type="UniPathway" id="UPA00378"/>
<name>A0A8C9JR03_PANTA</name>
<comment type="catalytic activity">
    <reaction evidence="11">
        <text>L-threonyl-[protein] + GDP-beta-L-fucose = 3-O-(alpha-L-fucosyl)-L-threonyl-[protein] + GDP + H(+)</text>
        <dbReference type="Rhea" id="RHEA:70491"/>
        <dbReference type="Rhea" id="RHEA-COMP:11060"/>
        <dbReference type="Rhea" id="RHEA-COMP:17915"/>
        <dbReference type="ChEBI" id="CHEBI:15378"/>
        <dbReference type="ChEBI" id="CHEBI:30013"/>
        <dbReference type="ChEBI" id="CHEBI:57273"/>
        <dbReference type="ChEBI" id="CHEBI:58189"/>
        <dbReference type="ChEBI" id="CHEBI:189631"/>
        <dbReference type="EC" id="2.4.1.221"/>
    </reaction>
    <physiologicalReaction direction="left-to-right" evidence="11">
        <dbReference type="Rhea" id="RHEA:70492"/>
    </physiologicalReaction>
</comment>
<evidence type="ECO:0000256" key="6">
    <source>
        <dbReference type="ARBA" id="ARBA00022692"/>
    </source>
</evidence>
<evidence type="ECO:0000256" key="9">
    <source>
        <dbReference type="ARBA" id="ARBA00023136"/>
    </source>
</evidence>
<keyword evidence="18" id="KW-1185">Reference proteome</keyword>
<evidence type="ECO:0000256" key="12">
    <source>
        <dbReference type="ARBA" id="ARBA00048647"/>
    </source>
</evidence>
<keyword evidence="5 14" id="KW-0808">Transferase</keyword>
<evidence type="ECO:0000256" key="13">
    <source>
        <dbReference type="ARBA" id="ARBA00059832"/>
    </source>
</evidence>
<comment type="pathway">
    <text evidence="2">Protein modification; protein glycosylation.</text>
</comment>
<reference evidence="17" key="1">
    <citation type="submission" date="2025-08" db="UniProtKB">
        <authorList>
            <consortium name="Ensembl"/>
        </authorList>
    </citation>
    <scope>IDENTIFICATION</scope>
</reference>
<dbReference type="GO" id="GO:0046920">
    <property type="term" value="F:alpha-(1-&gt;3)-fucosyltransferase activity"/>
    <property type="evidence" value="ECO:0007669"/>
    <property type="project" value="TreeGrafter"/>
</dbReference>
<evidence type="ECO:0000256" key="7">
    <source>
        <dbReference type="ARBA" id="ARBA00022968"/>
    </source>
</evidence>
<keyword evidence="4 14" id="KW-0328">Glycosyltransferase</keyword>
<evidence type="ECO:0000256" key="1">
    <source>
        <dbReference type="ARBA" id="ARBA00004648"/>
    </source>
</evidence>
<dbReference type="GO" id="GO:0005789">
    <property type="term" value="C:endoplasmic reticulum membrane"/>
    <property type="evidence" value="ECO:0007669"/>
    <property type="project" value="UniProtKB-SubCell"/>
</dbReference>
<evidence type="ECO:0000313" key="18">
    <source>
        <dbReference type="Proteomes" id="UP000675900"/>
    </source>
</evidence>
<dbReference type="GO" id="GO:0050714">
    <property type="term" value="P:positive regulation of protein secretion"/>
    <property type="evidence" value="ECO:0007669"/>
    <property type="project" value="Ensembl"/>
</dbReference>
<proteinExistence type="inferred from homology"/>
<dbReference type="SUPFAM" id="SSF53756">
    <property type="entry name" value="UDP-Glycosyltransferase/glycogen phosphorylase"/>
    <property type="match status" value="1"/>
</dbReference>
<organism evidence="17 18">
    <name type="scientific">Panthera tigris altaica</name>
    <name type="common">Siberian tiger</name>
    <dbReference type="NCBI Taxonomy" id="74533"/>
    <lineage>
        <taxon>Eukaryota</taxon>
        <taxon>Metazoa</taxon>
        <taxon>Chordata</taxon>
        <taxon>Craniata</taxon>
        <taxon>Vertebrata</taxon>
        <taxon>Euteleostomi</taxon>
        <taxon>Mammalia</taxon>
        <taxon>Eutheria</taxon>
        <taxon>Laurasiatheria</taxon>
        <taxon>Carnivora</taxon>
        <taxon>Feliformia</taxon>
        <taxon>Felidae</taxon>
        <taxon>Pantherinae</taxon>
        <taxon>Panthera</taxon>
    </lineage>
</organism>
<dbReference type="Pfam" id="PF00852">
    <property type="entry name" value="Glyco_transf_10"/>
    <property type="match status" value="1"/>
</dbReference>
<evidence type="ECO:0000259" key="16">
    <source>
        <dbReference type="Pfam" id="PF00852"/>
    </source>
</evidence>
<dbReference type="InterPro" id="IPR055270">
    <property type="entry name" value="Glyco_tran_10_C"/>
</dbReference>
<evidence type="ECO:0000313" key="17">
    <source>
        <dbReference type="Ensembl" id="ENSPTIP00000008826.1"/>
    </source>
</evidence>
<keyword evidence="8" id="KW-1133">Transmembrane helix</keyword>
<keyword evidence="7" id="KW-0735">Signal-anchor</keyword>
<comment type="function">
    <text evidence="13">Protein O-fucosyltransferase that specifically catalyzes O-fucosylation of serine or threonine residues in EMI domains of target proteins, such as MMRN1, MMRN2 and EMID1. Attaches fucose through an O-glycosidic linkage. O-fucosylation of EMI domain-containing proteins may be required for facilitating protein folding and secretion. May also show alpha-(1,3)-fucosyltransferase activity toward the innermost N-acetyl glucosamine (GlcNAc) residue in biantennary N-glycan acceptors. However, this was tested with a library of synthetic substrates and this activity is unsure in vivo. May be involved in biosynthesis of Lewis X-carrying biantennary N-glycans that regulate neuron stem cell self-renewal during brain development.</text>
</comment>
<dbReference type="InterPro" id="IPR001503">
    <property type="entry name" value="Glyco_trans_10"/>
</dbReference>
<keyword evidence="10" id="KW-0325">Glycoprotein</keyword>
<dbReference type="FunFam" id="3.40.50.11660:FF:000002">
    <property type="entry name" value="Alpha-(1,3)-fucosyltransferase"/>
    <property type="match status" value="1"/>
</dbReference>
<keyword evidence="6 14" id="KW-0812">Transmembrane</keyword>
<dbReference type="GO" id="GO:0032580">
    <property type="term" value="C:Golgi cisterna membrane"/>
    <property type="evidence" value="ECO:0007669"/>
    <property type="project" value="UniProtKB-SubCell"/>
</dbReference>
<feature type="domain" description="Fucosyltransferase C-terminal" evidence="16">
    <location>
        <begin position="75"/>
        <end position="196"/>
    </location>
</feature>
<dbReference type="PANTHER" id="PTHR11929:SF198">
    <property type="entry name" value="ALPHA-(1,3)-FUCOSYLTRANSFERASE 11"/>
    <property type="match status" value="1"/>
</dbReference>
<evidence type="ECO:0000256" key="5">
    <source>
        <dbReference type="ARBA" id="ARBA00022679"/>
    </source>
</evidence>
<evidence type="ECO:0000256" key="8">
    <source>
        <dbReference type="ARBA" id="ARBA00022989"/>
    </source>
</evidence>
<comment type="catalytic activity">
    <reaction evidence="12">
        <text>L-seryl-[protein] + GDP-beta-L-fucose = 3-O-(alpha-L-fucosyl)-L-seryl-[protein] + GDP + H(+)</text>
        <dbReference type="Rhea" id="RHEA:63644"/>
        <dbReference type="Rhea" id="RHEA-COMP:9863"/>
        <dbReference type="Rhea" id="RHEA-COMP:17914"/>
        <dbReference type="ChEBI" id="CHEBI:15378"/>
        <dbReference type="ChEBI" id="CHEBI:29999"/>
        <dbReference type="ChEBI" id="CHEBI:57273"/>
        <dbReference type="ChEBI" id="CHEBI:58189"/>
        <dbReference type="ChEBI" id="CHEBI:189632"/>
        <dbReference type="EC" id="2.4.1.221"/>
    </reaction>
    <physiologicalReaction direction="left-to-right" evidence="12">
        <dbReference type="Rhea" id="RHEA:63645"/>
    </physiologicalReaction>
</comment>
<dbReference type="InterPro" id="IPR038577">
    <property type="entry name" value="GT10-like_C_sf"/>
</dbReference>
<evidence type="ECO:0000256" key="15">
    <source>
        <dbReference type="SAM" id="SignalP"/>
    </source>
</evidence>
<dbReference type="EC" id="2.4.1.-" evidence="14"/>
<comment type="subcellular location">
    <subcellularLocation>
        <location evidence="1">Endoplasmic reticulum membrane</location>
        <topology evidence="1">Single-pass type II membrane protein</topology>
    </subcellularLocation>
    <subcellularLocation>
        <location evidence="14">Golgi apparatus</location>
        <location evidence="14">Golgi stack membrane</location>
        <topology evidence="14">Single-pass type II membrane protein</topology>
    </subcellularLocation>
</comment>
<evidence type="ECO:0000256" key="11">
    <source>
        <dbReference type="ARBA" id="ARBA00047273"/>
    </source>
</evidence>
<reference evidence="17" key="2">
    <citation type="submission" date="2025-09" db="UniProtKB">
        <authorList>
            <consortium name="Ensembl"/>
        </authorList>
    </citation>
    <scope>IDENTIFICATION</scope>
</reference>
<feature type="chain" id="PRO_5034175005" description="Fucosyltransferase" evidence="15">
    <location>
        <begin position="24"/>
        <end position="333"/>
    </location>
</feature>
<evidence type="ECO:0000256" key="3">
    <source>
        <dbReference type="ARBA" id="ARBA00008919"/>
    </source>
</evidence>
<feature type="signal peptide" evidence="15">
    <location>
        <begin position="1"/>
        <end position="23"/>
    </location>
</feature>
<dbReference type="Ensembl" id="ENSPTIT00000012723.1">
    <property type="protein sequence ID" value="ENSPTIP00000008826.1"/>
    <property type="gene ID" value="ENSPTIG00000010079.1"/>
</dbReference>
<keyword evidence="14" id="KW-0333">Golgi apparatus</keyword>
<sequence>MAACSSGAVLAALGVLSICAVSGSGPMAEGETGGEAGWAEPWDGAVFRPPSALGAVGVARSPGPSQPGREEAVDLPVDSYGKCLQNRELPTPRLQDTATATTEDPELLAFLSRYKFHLALENAICDDYMTEKLWRPMHLGAVPVYRGSPSVRDWMPNNHSIILIDDFESPQKLAEFIDFLDRNDEEYMKYLAYKQPGGITNQFLLDSLKYREWGVNDPLLPNYLNGFECFVCDHELARLEAEKAHAASPGDIPVPEPHIAQPSHMDCPVPTPGFGSVEEIPENDSWKEMWLQDYWQGLDQGEALTAMIHNNETKQRKFWDYLHEIFMKRNQNL</sequence>
<evidence type="ECO:0000256" key="14">
    <source>
        <dbReference type="RuleBase" id="RU003832"/>
    </source>
</evidence>
<gene>
    <name evidence="17" type="primary">FUT11</name>
</gene>